<accession>A0AA95S8L7</accession>
<gene>
    <name evidence="6" type="ORF">QNH39_26030</name>
</gene>
<keyword evidence="3 5" id="KW-1133">Transmembrane helix</keyword>
<keyword evidence="2 5" id="KW-0812">Transmembrane</keyword>
<evidence type="ECO:0000256" key="3">
    <source>
        <dbReference type="ARBA" id="ARBA00022989"/>
    </source>
</evidence>
<organism evidence="6 7">
    <name type="scientific">Neobacillus novalis</name>
    <dbReference type="NCBI Taxonomy" id="220687"/>
    <lineage>
        <taxon>Bacteria</taxon>
        <taxon>Bacillati</taxon>
        <taxon>Bacillota</taxon>
        <taxon>Bacilli</taxon>
        <taxon>Bacillales</taxon>
        <taxon>Bacillaceae</taxon>
        <taxon>Neobacillus</taxon>
    </lineage>
</organism>
<dbReference type="SUPFAM" id="SSF144091">
    <property type="entry name" value="Rhomboid-like"/>
    <property type="match status" value="1"/>
</dbReference>
<dbReference type="AlphaFoldDB" id="A0AA95S8L7"/>
<feature type="transmembrane region" description="Helical" evidence="5">
    <location>
        <begin position="6"/>
        <end position="30"/>
    </location>
</feature>
<evidence type="ECO:0000256" key="1">
    <source>
        <dbReference type="ARBA" id="ARBA00004141"/>
    </source>
</evidence>
<evidence type="ECO:0000256" key="5">
    <source>
        <dbReference type="SAM" id="Phobius"/>
    </source>
</evidence>
<evidence type="ECO:0000313" key="6">
    <source>
        <dbReference type="EMBL" id="WHY85995.1"/>
    </source>
</evidence>
<dbReference type="GO" id="GO:0016020">
    <property type="term" value="C:membrane"/>
    <property type="evidence" value="ECO:0007669"/>
    <property type="project" value="UniProtKB-SubCell"/>
</dbReference>
<reference evidence="6" key="1">
    <citation type="submission" date="2023-05" db="EMBL/GenBank/DDBJ databases">
        <title>Comparative genomics of Bacillaceae isolates and their secondary metabolite potential.</title>
        <authorList>
            <person name="Song L."/>
            <person name="Nielsen L.J."/>
            <person name="Mohite O."/>
            <person name="Xu X."/>
            <person name="Weber T."/>
            <person name="Kovacs A.T."/>
        </authorList>
    </citation>
    <scope>NUCLEOTIDE SEQUENCE</scope>
    <source>
        <strain evidence="6">XLM17</strain>
    </source>
</reference>
<dbReference type="KEGG" id="nnv:QNH39_26030"/>
<dbReference type="InterPro" id="IPR035952">
    <property type="entry name" value="Rhomboid-like_sf"/>
</dbReference>
<keyword evidence="7" id="KW-1185">Reference proteome</keyword>
<dbReference type="EMBL" id="CP126114">
    <property type="protein sequence ID" value="WHY85995.1"/>
    <property type="molecule type" value="Genomic_DNA"/>
</dbReference>
<sequence length="104" mass="11128">MYNFTFAVSNISIAAHLGGLVGGLLLSFFVPQPPFRRIAESSWMGNNIQIVGVAIVWFSLLSAPTYLPAATQNEWTAKLEQVRANALDKLGKAPVFSPAGGGLH</sequence>
<dbReference type="RefSeq" id="WP_066093385.1">
    <property type="nucleotide sequence ID" value="NZ_CP126114.1"/>
</dbReference>
<evidence type="ECO:0000256" key="4">
    <source>
        <dbReference type="ARBA" id="ARBA00023136"/>
    </source>
</evidence>
<name>A0AA95S8L7_9BACI</name>
<dbReference type="Proteomes" id="UP001178288">
    <property type="component" value="Chromosome"/>
</dbReference>
<comment type="subcellular location">
    <subcellularLocation>
        <location evidence="1">Membrane</location>
        <topology evidence="1">Multi-pass membrane protein</topology>
    </subcellularLocation>
</comment>
<keyword evidence="4 5" id="KW-0472">Membrane</keyword>
<feature type="transmembrane region" description="Helical" evidence="5">
    <location>
        <begin position="50"/>
        <end position="69"/>
    </location>
</feature>
<protein>
    <recommendedName>
        <fullName evidence="8">Peptidase S54 rhomboid domain-containing protein</fullName>
    </recommendedName>
</protein>
<evidence type="ECO:0008006" key="8">
    <source>
        <dbReference type="Google" id="ProtNLM"/>
    </source>
</evidence>
<proteinExistence type="predicted"/>
<evidence type="ECO:0000313" key="7">
    <source>
        <dbReference type="Proteomes" id="UP001178288"/>
    </source>
</evidence>
<evidence type="ECO:0000256" key="2">
    <source>
        <dbReference type="ARBA" id="ARBA00022692"/>
    </source>
</evidence>